<comment type="caution">
    <text evidence="2">The sequence shown here is derived from an EMBL/GenBank/DDBJ whole genome shotgun (WGS) entry which is preliminary data.</text>
</comment>
<feature type="region of interest" description="Disordered" evidence="1">
    <location>
        <begin position="178"/>
        <end position="209"/>
    </location>
</feature>
<accession>A0A8J4AVG5</accession>
<gene>
    <name evidence="2" type="ORF">Vafri_3943</name>
</gene>
<dbReference type="EMBL" id="BNCO01000004">
    <property type="protein sequence ID" value="GIL47759.1"/>
    <property type="molecule type" value="Genomic_DNA"/>
</dbReference>
<dbReference type="SMART" id="SM00386">
    <property type="entry name" value="HAT"/>
    <property type="match status" value="2"/>
</dbReference>
<evidence type="ECO:0000256" key="1">
    <source>
        <dbReference type="SAM" id="MobiDB-lite"/>
    </source>
</evidence>
<evidence type="ECO:0000313" key="3">
    <source>
        <dbReference type="Proteomes" id="UP000747399"/>
    </source>
</evidence>
<evidence type="ECO:0000313" key="2">
    <source>
        <dbReference type="EMBL" id="GIL47759.1"/>
    </source>
</evidence>
<reference evidence="2" key="1">
    <citation type="journal article" date="2021" name="Proc. Natl. Acad. Sci. U.S.A.">
        <title>Three genomes in the algal genus Volvox reveal the fate of a haploid sex-determining region after a transition to homothallism.</title>
        <authorList>
            <person name="Yamamoto K."/>
            <person name="Hamaji T."/>
            <person name="Kawai-Toyooka H."/>
            <person name="Matsuzaki R."/>
            <person name="Takahashi F."/>
            <person name="Nishimura Y."/>
            <person name="Kawachi M."/>
            <person name="Noguchi H."/>
            <person name="Minakuchi Y."/>
            <person name="Umen J.G."/>
            <person name="Toyoda A."/>
            <person name="Nozaki H."/>
        </authorList>
    </citation>
    <scope>NUCLEOTIDE SEQUENCE</scope>
    <source>
        <strain evidence="2">NIES-3780</strain>
    </source>
</reference>
<dbReference type="InterPro" id="IPR003107">
    <property type="entry name" value="HAT"/>
</dbReference>
<feature type="compositionally biased region" description="Gly residues" evidence="1">
    <location>
        <begin position="190"/>
        <end position="202"/>
    </location>
</feature>
<dbReference type="Proteomes" id="UP000747399">
    <property type="component" value="Unassembled WGS sequence"/>
</dbReference>
<dbReference type="SUPFAM" id="SSF48452">
    <property type="entry name" value="TPR-like"/>
    <property type="match status" value="1"/>
</dbReference>
<keyword evidence="3" id="KW-1185">Reference proteome</keyword>
<dbReference type="AlphaFoldDB" id="A0A8J4AVG5"/>
<dbReference type="GO" id="GO:0006397">
    <property type="term" value="P:mRNA processing"/>
    <property type="evidence" value="ECO:0007669"/>
    <property type="project" value="InterPro"/>
</dbReference>
<dbReference type="PANTHER" id="PTHR44917:SF1">
    <property type="entry name" value="PROTEIN HIGH CHLOROPHYLL FLUORESCENT 107"/>
    <property type="match status" value="1"/>
</dbReference>
<organism evidence="2 3">
    <name type="scientific">Volvox africanus</name>
    <dbReference type="NCBI Taxonomy" id="51714"/>
    <lineage>
        <taxon>Eukaryota</taxon>
        <taxon>Viridiplantae</taxon>
        <taxon>Chlorophyta</taxon>
        <taxon>core chlorophytes</taxon>
        <taxon>Chlorophyceae</taxon>
        <taxon>CS clade</taxon>
        <taxon>Chlamydomonadales</taxon>
        <taxon>Volvocaceae</taxon>
        <taxon>Volvox</taxon>
    </lineage>
</organism>
<proteinExistence type="predicted"/>
<dbReference type="Gene3D" id="1.25.40.10">
    <property type="entry name" value="Tetratricopeptide repeat domain"/>
    <property type="match status" value="1"/>
</dbReference>
<dbReference type="PANTHER" id="PTHR44917">
    <property type="entry name" value="PROTEIN HIGH CHLOROPHYLL FLUORESCENT 107"/>
    <property type="match status" value="1"/>
</dbReference>
<protein>
    <submittedName>
        <fullName evidence="2">Uncharacterized protein</fullName>
    </submittedName>
</protein>
<sequence>MQCLQQRVQPRALRVAGRCPCLATRTFRVKCHGVRSENGDRRQESIQSVPPWQGAETYEQALEYARLEAYEDARSAFEHLLNRQPSFCKAWVSWAQMEKRCCRYNQSERWHRCRAVLQRGLELNPSSSCLIQAWGLMELQRGNWLAAVMMLERSARLDARCVPVLRWHHVRTAKTTLGSRRSAAAIRNSNGGGATSSSGGSGSNSDCCN</sequence>
<dbReference type="InterPro" id="IPR011990">
    <property type="entry name" value="TPR-like_helical_dom_sf"/>
</dbReference>
<dbReference type="GO" id="GO:0003729">
    <property type="term" value="F:mRNA binding"/>
    <property type="evidence" value="ECO:0007669"/>
    <property type="project" value="InterPro"/>
</dbReference>
<dbReference type="InterPro" id="IPR044624">
    <property type="entry name" value="Mbb1-like"/>
</dbReference>
<name>A0A8J4AVG5_9CHLO</name>